<protein>
    <submittedName>
        <fullName evidence="1">Uncharacterized protein</fullName>
    </submittedName>
</protein>
<accession>K1XJ04</accession>
<dbReference type="EMBL" id="AMFJ01034084">
    <property type="protein sequence ID" value="EKD30345.1"/>
    <property type="molecule type" value="Genomic_DNA"/>
</dbReference>
<gene>
    <name evidence="1" type="ORF">ACD_78C00084G0002</name>
</gene>
<proteinExistence type="predicted"/>
<comment type="caution">
    <text evidence="1">The sequence shown here is derived from an EMBL/GenBank/DDBJ whole genome shotgun (WGS) entry which is preliminary data.</text>
</comment>
<reference evidence="1" key="1">
    <citation type="journal article" date="2012" name="Science">
        <title>Fermentation, hydrogen, and sulfur metabolism in multiple uncultivated bacterial phyla.</title>
        <authorList>
            <person name="Wrighton K.C."/>
            <person name="Thomas B.C."/>
            <person name="Sharon I."/>
            <person name="Miller C.S."/>
            <person name="Castelle C.J."/>
            <person name="VerBerkmoes N.C."/>
            <person name="Wilkins M.J."/>
            <person name="Hettich R.L."/>
            <person name="Lipton M.S."/>
            <person name="Williams K.H."/>
            <person name="Long P.E."/>
            <person name="Banfield J.F."/>
        </authorList>
    </citation>
    <scope>NUCLEOTIDE SEQUENCE [LARGE SCALE GENOMIC DNA]</scope>
</reference>
<dbReference type="SUPFAM" id="SSF55486">
    <property type="entry name" value="Metalloproteases ('zincins'), catalytic domain"/>
    <property type="match status" value="1"/>
</dbReference>
<dbReference type="AlphaFoldDB" id="K1XJ04"/>
<organism evidence="1">
    <name type="scientific">uncultured bacterium</name>
    <name type="common">gcode 4</name>
    <dbReference type="NCBI Taxonomy" id="1234023"/>
    <lineage>
        <taxon>Bacteria</taxon>
        <taxon>environmental samples</taxon>
    </lineage>
</organism>
<evidence type="ECO:0000313" key="1">
    <source>
        <dbReference type="EMBL" id="EKD30345.1"/>
    </source>
</evidence>
<dbReference type="Gene3D" id="3.40.390.70">
    <property type="match status" value="1"/>
</dbReference>
<name>K1XJ04_9BACT</name>
<sequence length="272" mass="31983">MHFTHTDFLKFFLYTTVFFLLFFGYNTVSGPYFETTFDSASIQNQEVPISPVFTEQQVIIPKKSAVKPSLTIAFNPDYTKIDNDVVNHLKEIIQSSYFQTKTTPLHLVLDSERQEPRGQVVGNKLILSTTIPSDSEQLKVFVHELGHIVDIFYLKKGFFADPSDVFYALSWESFNTKKKEQKMTNFVSGYALSNKYEDFSESFSWYVFHNEDFLKRAKKDTILQKKYDFFKYKVFGMDAFIDTSFWIDVPKDYNWDTTKVPVDTKKYLYYIK</sequence>